<dbReference type="InParanoid" id="W4KD70"/>
<dbReference type="KEGG" id="hir:HETIRDRAFT_380890"/>
<sequence length="165" mass="18275">MFGTVKQALGMETSADDVKQNRGGGGGVTGTETFTSKSPAERRKLSTLTPGRVAGASERQHTRYRFPAPEGELIVTRASETRFGTTSGHYPHCEYTIVETARTPGINGNTEWPSGQWDNAGVPGTEDSREYMHVDREDPYDPPGVERDLKLRYGGRKWRLEDQVD</sequence>
<gene>
    <name evidence="2" type="ORF">HETIRDRAFT_380890</name>
</gene>
<protein>
    <submittedName>
        <fullName evidence="2">Uncharacterized protein</fullName>
    </submittedName>
</protein>
<dbReference type="AlphaFoldDB" id="W4KD70"/>
<proteinExistence type="predicted"/>
<dbReference type="RefSeq" id="XP_009543455.1">
    <property type="nucleotide sequence ID" value="XM_009545160.1"/>
</dbReference>
<dbReference type="OrthoDB" id="2687798at2759"/>
<evidence type="ECO:0000256" key="1">
    <source>
        <dbReference type="SAM" id="MobiDB-lite"/>
    </source>
</evidence>
<evidence type="ECO:0000313" key="3">
    <source>
        <dbReference type="Proteomes" id="UP000030671"/>
    </source>
</evidence>
<feature type="compositionally biased region" description="Polar residues" evidence="1">
    <location>
        <begin position="106"/>
        <end position="117"/>
    </location>
</feature>
<dbReference type="HOGENOM" id="CLU_1610975_0_0_1"/>
<organism evidence="2 3">
    <name type="scientific">Heterobasidion irregulare (strain TC 32-1)</name>
    <dbReference type="NCBI Taxonomy" id="747525"/>
    <lineage>
        <taxon>Eukaryota</taxon>
        <taxon>Fungi</taxon>
        <taxon>Dikarya</taxon>
        <taxon>Basidiomycota</taxon>
        <taxon>Agaricomycotina</taxon>
        <taxon>Agaricomycetes</taxon>
        <taxon>Russulales</taxon>
        <taxon>Bondarzewiaceae</taxon>
        <taxon>Heterobasidion</taxon>
        <taxon>Heterobasidion annosum species complex</taxon>
    </lineage>
</organism>
<reference evidence="2 3" key="1">
    <citation type="journal article" date="2012" name="New Phytol.">
        <title>Insight into trade-off between wood decay and parasitism from the genome of a fungal forest pathogen.</title>
        <authorList>
            <person name="Olson A."/>
            <person name="Aerts A."/>
            <person name="Asiegbu F."/>
            <person name="Belbahri L."/>
            <person name="Bouzid O."/>
            <person name="Broberg A."/>
            <person name="Canback B."/>
            <person name="Coutinho P.M."/>
            <person name="Cullen D."/>
            <person name="Dalman K."/>
            <person name="Deflorio G."/>
            <person name="van Diepen L.T."/>
            <person name="Dunand C."/>
            <person name="Duplessis S."/>
            <person name="Durling M."/>
            <person name="Gonthier P."/>
            <person name="Grimwood J."/>
            <person name="Fossdal C.G."/>
            <person name="Hansson D."/>
            <person name="Henrissat B."/>
            <person name="Hietala A."/>
            <person name="Himmelstrand K."/>
            <person name="Hoffmeister D."/>
            <person name="Hogberg N."/>
            <person name="James T.Y."/>
            <person name="Karlsson M."/>
            <person name="Kohler A."/>
            <person name="Kues U."/>
            <person name="Lee Y.H."/>
            <person name="Lin Y.C."/>
            <person name="Lind M."/>
            <person name="Lindquist E."/>
            <person name="Lombard V."/>
            <person name="Lucas S."/>
            <person name="Lunden K."/>
            <person name="Morin E."/>
            <person name="Murat C."/>
            <person name="Park J."/>
            <person name="Raffaello T."/>
            <person name="Rouze P."/>
            <person name="Salamov A."/>
            <person name="Schmutz J."/>
            <person name="Solheim H."/>
            <person name="Stahlberg J."/>
            <person name="Velez H."/>
            <person name="de Vries R.P."/>
            <person name="Wiebenga A."/>
            <person name="Woodward S."/>
            <person name="Yakovlev I."/>
            <person name="Garbelotto M."/>
            <person name="Martin F."/>
            <person name="Grigoriev I.V."/>
            <person name="Stenlid J."/>
        </authorList>
    </citation>
    <scope>NUCLEOTIDE SEQUENCE [LARGE SCALE GENOMIC DNA]</scope>
    <source>
        <strain evidence="2 3">TC 32-1</strain>
    </source>
</reference>
<feature type="region of interest" description="Disordered" evidence="1">
    <location>
        <begin position="1"/>
        <end position="48"/>
    </location>
</feature>
<name>W4KD70_HETIT</name>
<dbReference type="GeneID" id="20672041"/>
<accession>W4KD70</accession>
<dbReference type="Proteomes" id="UP000030671">
    <property type="component" value="Unassembled WGS sequence"/>
</dbReference>
<keyword evidence="3" id="KW-1185">Reference proteome</keyword>
<dbReference type="EMBL" id="KI925456">
    <property type="protein sequence ID" value="ETW83694.1"/>
    <property type="molecule type" value="Genomic_DNA"/>
</dbReference>
<evidence type="ECO:0000313" key="2">
    <source>
        <dbReference type="EMBL" id="ETW83694.1"/>
    </source>
</evidence>
<feature type="region of interest" description="Disordered" evidence="1">
    <location>
        <begin position="106"/>
        <end position="127"/>
    </location>
</feature>